<dbReference type="AlphaFoldDB" id="A0A2R6CDB2"/>
<comment type="caution">
    <text evidence="1">The sequence shown here is derived from an EMBL/GenBank/DDBJ whole genome shotgun (WGS) entry which is preliminary data.</text>
</comment>
<proteinExistence type="predicted"/>
<dbReference type="Proteomes" id="UP000242015">
    <property type="component" value="Unassembled WGS sequence"/>
</dbReference>
<gene>
    <name evidence="1" type="ORF">B9Q04_03265</name>
</gene>
<evidence type="ECO:0000313" key="2">
    <source>
        <dbReference type="Proteomes" id="UP000242015"/>
    </source>
</evidence>
<reference evidence="1 2" key="1">
    <citation type="submission" date="2017-04" db="EMBL/GenBank/DDBJ databases">
        <title>Novel microbial lineages endemic to geothermal iron-oxide mats fill important gaps in the evolutionary history of Archaea.</title>
        <authorList>
            <person name="Jay Z.J."/>
            <person name="Beam J.P."/>
            <person name="Dlakic M."/>
            <person name="Rusch D.B."/>
            <person name="Kozubal M.A."/>
            <person name="Inskeep W.P."/>
        </authorList>
    </citation>
    <scope>NUCLEOTIDE SEQUENCE [LARGE SCALE GENOMIC DNA]</scope>
    <source>
        <strain evidence="1">BE_D</strain>
    </source>
</reference>
<dbReference type="EMBL" id="NEXF01000041">
    <property type="protein sequence ID" value="PSO08889.1"/>
    <property type="molecule type" value="Genomic_DNA"/>
</dbReference>
<protein>
    <submittedName>
        <fullName evidence="1">Uncharacterized protein</fullName>
    </submittedName>
</protein>
<organism evidence="1 2">
    <name type="scientific">Candidatus Marsarchaeota G2 archaeon BE_D</name>
    <dbReference type="NCBI Taxonomy" id="1978158"/>
    <lineage>
        <taxon>Archaea</taxon>
        <taxon>Candidatus Marsarchaeota</taxon>
        <taxon>Candidatus Marsarchaeota group 2</taxon>
    </lineage>
</organism>
<sequence length="66" mass="7260">MRPRNINDFVKCIINGSNMLFVDPKGSNTVFVKAKISIKEPQKASIKNAIETSGSTLLNFNAFTTV</sequence>
<evidence type="ECO:0000313" key="1">
    <source>
        <dbReference type="EMBL" id="PSO08889.1"/>
    </source>
</evidence>
<name>A0A2R6CDB2_9ARCH</name>
<accession>A0A2R6CDB2</accession>